<dbReference type="Proteomes" id="UP000324222">
    <property type="component" value="Unassembled WGS sequence"/>
</dbReference>
<comment type="caution">
    <text evidence="1">The sequence shown here is derived from an EMBL/GenBank/DDBJ whole genome shotgun (WGS) entry which is preliminary data.</text>
</comment>
<evidence type="ECO:0000313" key="2">
    <source>
        <dbReference type="Proteomes" id="UP000324222"/>
    </source>
</evidence>
<dbReference type="AlphaFoldDB" id="A0A5B7GEW7"/>
<proteinExistence type="predicted"/>
<evidence type="ECO:0000313" key="1">
    <source>
        <dbReference type="EMBL" id="MPC56116.1"/>
    </source>
</evidence>
<dbReference type="EMBL" id="VSRR010013708">
    <property type="protein sequence ID" value="MPC56116.1"/>
    <property type="molecule type" value="Genomic_DNA"/>
</dbReference>
<protein>
    <submittedName>
        <fullName evidence="1">Uncharacterized protein</fullName>
    </submittedName>
</protein>
<accession>A0A5B7GEW7</accession>
<sequence>MSGDELGRSTWLGLLMSPAAVFDQCGVTELTFHLLLHPPAISLPPAGTNPPTDDTQHCQEMDQVSSGWRSFKKFIEVGECC</sequence>
<organism evidence="1 2">
    <name type="scientific">Portunus trituberculatus</name>
    <name type="common">Swimming crab</name>
    <name type="synonym">Neptunus trituberculatus</name>
    <dbReference type="NCBI Taxonomy" id="210409"/>
    <lineage>
        <taxon>Eukaryota</taxon>
        <taxon>Metazoa</taxon>
        <taxon>Ecdysozoa</taxon>
        <taxon>Arthropoda</taxon>
        <taxon>Crustacea</taxon>
        <taxon>Multicrustacea</taxon>
        <taxon>Malacostraca</taxon>
        <taxon>Eumalacostraca</taxon>
        <taxon>Eucarida</taxon>
        <taxon>Decapoda</taxon>
        <taxon>Pleocyemata</taxon>
        <taxon>Brachyura</taxon>
        <taxon>Eubrachyura</taxon>
        <taxon>Portunoidea</taxon>
        <taxon>Portunidae</taxon>
        <taxon>Portuninae</taxon>
        <taxon>Portunus</taxon>
    </lineage>
</organism>
<reference evidence="1 2" key="1">
    <citation type="submission" date="2019-05" db="EMBL/GenBank/DDBJ databases">
        <title>Another draft genome of Portunus trituberculatus and its Hox gene families provides insights of decapod evolution.</title>
        <authorList>
            <person name="Jeong J.-H."/>
            <person name="Song I."/>
            <person name="Kim S."/>
            <person name="Choi T."/>
            <person name="Kim D."/>
            <person name="Ryu S."/>
            <person name="Kim W."/>
        </authorList>
    </citation>
    <scope>NUCLEOTIDE SEQUENCE [LARGE SCALE GENOMIC DNA]</scope>
    <source>
        <tissue evidence="1">Muscle</tissue>
    </source>
</reference>
<keyword evidence="2" id="KW-1185">Reference proteome</keyword>
<name>A0A5B7GEW7_PORTR</name>
<gene>
    <name evidence="1" type="ORF">E2C01_050069</name>
</gene>